<keyword evidence="5 6" id="KW-0472">Membrane</keyword>
<organism evidence="7 8">
    <name type="scientific">Isoptericola sediminis</name>
    <dbReference type="NCBI Taxonomy" id="2733572"/>
    <lineage>
        <taxon>Bacteria</taxon>
        <taxon>Bacillati</taxon>
        <taxon>Actinomycetota</taxon>
        <taxon>Actinomycetes</taxon>
        <taxon>Micrococcales</taxon>
        <taxon>Promicromonosporaceae</taxon>
        <taxon>Isoptericola</taxon>
    </lineage>
</organism>
<proteinExistence type="predicted"/>
<comment type="caution">
    <text evidence="7">The sequence shown here is derived from an EMBL/GenBank/DDBJ whole genome shotgun (WGS) entry which is preliminary data.</text>
</comment>
<evidence type="ECO:0000256" key="4">
    <source>
        <dbReference type="ARBA" id="ARBA00022989"/>
    </source>
</evidence>
<evidence type="ECO:0000256" key="3">
    <source>
        <dbReference type="ARBA" id="ARBA00022692"/>
    </source>
</evidence>
<feature type="transmembrane region" description="Helical" evidence="6">
    <location>
        <begin position="223"/>
        <end position="248"/>
    </location>
</feature>
<dbReference type="PANTHER" id="PTHR30213:SF1">
    <property type="entry name" value="INNER MEMBRANE PROTEIN YHJD"/>
    <property type="match status" value="1"/>
</dbReference>
<dbReference type="AlphaFoldDB" id="A0A849K825"/>
<feature type="transmembrane region" description="Helical" evidence="6">
    <location>
        <begin position="74"/>
        <end position="98"/>
    </location>
</feature>
<accession>A0A849K825</accession>
<evidence type="ECO:0000256" key="2">
    <source>
        <dbReference type="ARBA" id="ARBA00022475"/>
    </source>
</evidence>
<keyword evidence="3 6" id="KW-0812">Transmembrane</keyword>
<sequence length="305" mass="32491">MARRGNLLSGGIAYTALFALGAGLTIGYSVFSRTLGGDPELRDAVIDEIELWLPGLIGDGKNQLDPADLVVQDLWNVTTLVAAVVLLWTAISFMGALRHSIRTMFDAPVVGVNPVLAKVWQLAGFVLLGSMIVVTAAASIVTTQVEDWLGDSGALGVLLSAGSLAVALVLDAVVVFLMVRVLSRVRPRRRRDMVIGCLVAAAVSGALRSAGTSLVTSSVSSNILLGSFVTLGTILLLANVLSRVLLMICAWMHDPPRMDEVVRAEEEVEAMRHAEEIERMARQGAGHGKPYSPVVRGVRRGRYAP</sequence>
<reference evidence="7 8" key="1">
    <citation type="submission" date="2020-05" db="EMBL/GenBank/DDBJ databases">
        <title>Genome sequence of Isoptericola sp. JC619 isolated from Chilika lagoon, India.</title>
        <authorList>
            <person name="Kumar D."/>
            <person name="Appam K."/>
            <person name="Gandham S."/>
            <person name="Uppada J."/>
            <person name="Sasikala C."/>
            <person name="Venkata Ramana C."/>
        </authorList>
    </citation>
    <scope>NUCLEOTIDE SEQUENCE [LARGE SCALE GENOMIC DNA]</scope>
    <source>
        <strain evidence="7 8">JC619</strain>
    </source>
</reference>
<keyword evidence="4 6" id="KW-1133">Transmembrane helix</keyword>
<feature type="transmembrane region" description="Helical" evidence="6">
    <location>
        <begin position="12"/>
        <end position="31"/>
    </location>
</feature>
<dbReference type="PANTHER" id="PTHR30213">
    <property type="entry name" value="INNER MEMBRANE PROTEIN YHJD"/>
    <property type="match status" value="1"/>
</dbReference>
<feature type="transmembrane region" description="Helical" evidence="6">
    <location>
        <begin position="193"/>
        <end position="211"/>
    </location>
</feature>
<protein>
    <recommendedName>
        <fullName evidence="9">YihY family inner membrane protein</fullName>
    </recommendedName>
</protein>
<name>A0A849K825_9MICO</name>
<evidence type="ECO:0000313" key="7">
    <source>
        <dbReference type="EMBL" id="NNU27925.1"/>
    </source>
</evidence>
<gene>
    <name evidence="7" type="ORF">HLI28_10275</name>
</gene>
<comment type="subcellular location">
    <subcellularLocation>
        <location evidence="1">Cell membrane</location>
        <topology evidence="1">Multi-pass membrane protein</topology>
    </subcellularLocation>
</comment>
<evidence type="ECO:0000256" key="5">
    <source>
        <dbReference type="ARBA" id="ARBA00023136"/>
    </source>
</evidence>
<feature type="transmembrane region" description="Helical" evidence="6">
    <location>
        <begin position="119"/>
        <end position="141"/>
    </location>
</feature>
<feature type="transmembrane region" description="Helical" evidence="6">
    <location>
        <begin position="153"/>
        <end position="181"/>
    </location>
</feature>
<evidence type="ECO:0000313" key="8">
    <source>
        <dbReference type="Proteomes" id="UP000557204"/>
    </source>
</evidence>
<dbReference type="InterPro" id="IPR017039">
    <property type="entry name" value="Virul_fac_BrkB"/>
</dbReference>
<dbReference type="GO" id="GO:0005886">
    <property type="term" value="C:plasma membrane"/>
    <property type="evidence" value="ECO:0007669"/>
    <property type="project" value="UniProtKB-SubCell"/>
</dbReference>
<evidence type="ECO:0000256" key="1">
    <source>
        <dbReference type="ARBA" id="ARBA00004651"/>
    </source>
</evidence>
<keyword evidence="8" id="KW-1185">Reference proteome</keyword>
<dbReference type="EMBL" id="JABFAJ010000019">
    <property type="protein sequence ID" value="NNU27925.1"/>
    <property type="molecule type" value="Genomic_DNA"/>
</dbReference>
<evidence type="ECO:0000256" key="6">
    <source>
        <dbReference type="SAM" id="Phobius"/>
    </source>
</evidence>
<dbReference type="Proteomes" id="UP000557204">
    <property type="component" value="Unassembled WGS sequence"/>
</dbReference>
<dbReference type="Pfam" id="PF03631">
    <property type="entry name" value="Virul_fac_BrkB"/>
    <property type="match status" value="1"/>
</dbReference>
<evidence type="ECO:0008006" key="9">
    <source>
        <dbReference type="Google" id="ProtNLM"/>
    </source>
</evidence>
<keyword evidence="2" id="KW-1003">Cell membrane</keyword>